<comment type="similarity">
    <text evidence="7 15">In the N-terminal section; belongs to the PRA-CH family.</text>
</comment>
<comment type="catalytic activity">
    <reaction evidence="2 15">
        <text>1-(5-phospho-beta-D-ribosyl)-ATP + H2O = 1-(5-phospho-beta-D-ribosyl)-5'-AMP + diphosphate + H(+)</text>
        <dbReference type="Rhea" id="RHEA:22828"/>
        <dbReference type="ChEBI" id="CHEBI:15377"/>
        <dbReference type="ChEBI" id="CHEBI:15378"/>
        <dbReference type="ChEBI" id="CHEBI:33019"/>
        <dbReference type="ChEBI" id="CHEBI:59457"/>
        <dbReference type="ChEBI" id="CHEBI:73183"/>
        <dbReference type="EC" id="3.6.1.31"/>
    </reaction>
</comment>
<dbReference type="InterPro" id="IPR023019">
    <property type="entry name" value="His_synth_HisIE"/>
</dbReference>
<dbReference type="HAMAP" id="MF_01020">
    <property type="entry name" value="HisE"/>
    <property type="match status" value="1"/>
</dbReference>
<evidence type="ECO:0000256" key="10">
    <source>
        <dbReference type="ARBA" id="ARBA00022741"/>
    </source>
</evidence>
<keyword evidence="10 15" id="KW-0547">Nucleotide-binding</keyword>
<dbReference type="OrthoDB" id="9795769at2"/>
<evidence type="ECO:0000313" key="17">
    <source>
        <dbReference type="EMBL" id="AKZ65941.1"/>
    </source>
</evidence>
<evidence type="ECO:0000256" key="5">
    <source>
        <dbReference type="ARBA" id="ARBA00005204"/>
    </source>
</evidence>
<dbReference type="SUPFAM" id="SSF141734">
    <property type="entry name" value="HisI-like"/>
    <property type="match status" value="1"/>
</dbReference>
<comment type="pathway">
    <text evidence="5 15">Amino-acid biosynthesis; L-histidine biosynthesis; L-histidine from 5-phospho-alpha-D-ribose 1-diphosphate: step 2/9.</text>
</comment>
<evidence type="ECO:0000256" key="15">
    <source>
        <dbReference type="HAMAP-Rule" id="MF_01019"/>
    </source>
</evidence>
<evidence type="ECO:0000256" key="1">
    <source>
        <dbReference type="ARBA" id="ARBA00000024"/>
    </source>
</evidence>
<evidence type="ECO:0000256" key="12">
    <source>
        <dbReference type="ARBA" id="ARBA00022840"/>
    </source>
</evidence>
<dbReference type="SUPFAM" id="SSF101386">
    <property type="entry name" value="all-alpha NTP pyrophosphatases"/>
    <property type="match status" value="1"/>
</dbReference>
<dbReference type="GO" id="GO:0000105">
    <property type="term" value="P:L-histidine biosynthetic process"/>
    <property type="evidence" value="ECO:0007669"/>
    <property type="project" value="UniProtKB-UniRule"/>
</dbReference>
<feature type="domain" description="Phosphoribosyl-AMP cyclohydrolase" evidence="16">
    <location>
        <begin position="33"/>
        <end position="106"/>
    </location>
</feature>
<comment type="catalytic activity">
    <reaction evidence="1 15">
        <text>1-(5-phospho-beta-D-ribosyl)-5'-AMP + H2O = 1-(5-phospho-beta-D-ribosyl)-5-[(5-phospho-beta-D-ribosylamino)methylideneamino]imidazole-4-carboxamide</text>
        <dbReference type="Rhea" id="RHEA:20049"/>
        <dbReference type="ChEBI" id="CHEBI:15377"/>
        <dbReference type="ChEBI" id="CHEBI:58435"/>
        <dbReference type="ChEBI" id="CHEBI:59457"/>
        <dbReference type="EC" id="3.5.4.19"/>
    </reaction>
</comment>
<keyword evidence="9 15" id="KW-0028">Amino-acid biosynthesis</keyword>
<dbReference type="PANTHER" id="PTHR42945">
    <property type="entry name" value="HISTIDINE BIOSYNTHESIS BIFUNCTIONAL PROTEIN"/>
    <property type="match status" value="1"/>
</dbReference>
<reference evidence="17 18" key="1">
    <citation type="submission" date="2015-06" db="EMBL/GenBank/DDBJ databases">
        <title>Lineage-specific patterns of genome deterioration in obligate symbionts.</title>
        <authorList>
            <person name="Bennett G.M."/>
            <person name="McCutcheon J.P."/>
            <person name="McDonald B.R."/>
            <person name="Moran N.A."/>
        </authorList>
    </citation>
    <scope>NUCLEOTIDE SEQUENCE [LARGE SCALE GENOMIC DNA]</scope>
    <source>
        <strain evidence="17 18">B-GSS</strain>
    </source>
</reference>
<dbReference type="Proteomes" id="UP000056466">
    <property type="component" value="Chromosome"/>
</dbReference>
<accession>A0A0K2BKM2</accession>
<dbReference type="EC" id="3.5.4.19" evidence="15"/>
<dbReference type="UniPathway" id="UPA00031">
    <property type="reaction ID" value="UER00007"/>
</dbReference>
<keyword evidence="11 15" id="KW-0378">Hydrolase</keyword>
<dbReference type="GO" id="GO:0004636">
    <property type="term" value="F:phosphoribosyl-ATP diphosphatase activity"/>
    <property type="evidence" value="ECO:0007669"/>
    <property type="project" value="UniProtKB-UniRule"/>
</dbReference>
<dbReference type="GO" id="GO:0004635">
    <property type="term" value="F:phosphoribosyl-AMP cyclohydrolase activity"/>
    <property type="evidence" value="ECO:0007669"/>
    <property type="project" value="UniProtKB-UniRule"/>
</dbReference>
<dbReference type="EMBL" id="CP011787">
    <property type="protein sequence ID" value="AKZ65941.1"/>
    <property type="molecule type" value="Genomic_DNA"/>
</dbReference>
<keyword evidence="8 15" id="KW-0963">Cytoplasm</keyword>
<dbReference type="Pfam" id="PF01502">
    <property type="entry name" value="PRA-CH"/>
    <property type="match status" value="1"/>
</dbReference>
<evidence type="ECO:0000256" key="9">
    <source>
        <dbReference type="ARBA" id="ARBA00022605"/>
    </source>
</evidence>
<feature type="region of interest" description="Phosphoribosyl-ATP pyrophosphohydrolase" evidence="15">
    <location>
        <begin position="115"/>
        <end position="203"/>
    </location>
</feature>
<dbReference type="AlphaFoldDB" id="A0A0K2BKM2"/>
<organism evidence="17 18">
    <name type="scientific">Candidatus Palibaumannia cicadellinicola</name>
    <dbReference type="NCBI Taxonomy" id="186490"/>
    <lineage>
        <taxon>Bacteria</taxon>
        <taxon>Pseudomonadati</taxon>
        <taxon>Pseudomonadota</taxon>
        <taxon>Gammaproteobacteria</taxon>
        <taxon>Candidatus Palibaumannia</taxon>
    </lineage>
</organism>
<dbReference type="FunFam" id="3.10.20.810:FF:000001">
    <property type="entry name" value="Histidine biosynthesis bifunctional protein HisIE"/>
    <property type="match status" value="1"/>
</dbReference>
<dbReference type="GO" id="GO:0005737">
    <property type="term" value="C:cytoplasm"/>
    <property type="evidence" value="ECO:0007669"/>
    <property type="project" value="UniProtKB-SubCell"/>
</dbReference>
<name>A0A0K2BKM2_9GAMM</name>
<sequence length="203" mass="22866">MLTDKQTQELNWQKNYGIIPAIIQHYVSGEVLMMGYMNADALKVTENTGKVTLYSRSKQRLWTKGESSGNYLKVISLTPDCDNDTLLIMASPLGPTCHNNTSSCFNIAVSDFSFIYNLEILLRERKLADPNNSYTARLYNSGIKRIAQKVGEEGIETALAGIMQNQQEIINESADLVYHLLILLGDQKIDFSQVIAKLRERNI</sequence>
<dbReference type="Pfam" id="PF01503">
    <property type="entry name" value="PRA-PH"/>
    <property type="match status" value="1"/>
</dbReference>
<evidence type="ECO:0000256" key="14">
    <source>
        <dbReference type="ARBA" id="ARBA00023268"/>
    </source>
</evidence>
<evidence type="ECO:0000256" key="2">
    <source>
        <dbReference type="ARBA" id="ARBA00001460"/>
    </source>
</evidence>
<evidence type="ECO:0000259" key="16">
    <source>
        <dbReference type="Pfam" id="PF01502"/>
    </source>
</evidence>
<dbReference type="InterPro" id="IPR038019">
    <property type="entry name" value="PRib_AMP_CycHydrolase_sf"/>
</dbReference>
<dbReference type="CDD" id="cd11534">
    <property type="entry name" value="NTP-PPase_HisIE_like"/>
    <property type="match status" value="1"/>
</dbReference>
<evidence type="ECO:0000256" key="3">
    <source>
        <dbReference type="ARBA" id="ARBA00004496"/>
    </source>
</evidence>
<evidence type="ECO:0000256" key="13">
    <source>
        <dbReference type="ARBA" id="ARBA00023102"/>
    </source>
</evidence>
<comment type="subcellular location">
    <subcellularLocation>
        <location evidence="3 15">Cytoplasm</location>
    </subcellularLocation>
</comment>
<evidence type="ECO:0000256" key="6">
    <source>
        <dbReference type="ARBA" id="ARBA00007731"/>
    </source>
</evidence>
<evidence type="ECO:0000256" key="11">
    <source>
        <dbReference type="ARBA" id="ARBA00022801"/>
    </source>
</evidence>
<keyword evidence="14 15" id="KW-0511">Multifunctional enzyme</keyword>
<dbReference type="PATRIC" id="fig|186490.8.peg.329"/>
<feature type="region of interest" description="Phosphoribosyl-AMP cyclohydrolase" evidence="15">
    <location>
        <begin position="1"/>
        <end position="114"/>
    </location>
</feature>
<dbReference type="EC" id="3.6.1.31" evidence="15"/>
<dbReference type="RefSeq" id="WP_053096930.1">
    <property type="nucleotide sequence ID" value="NZ_CP011787.1"/>
</dbReference>
<dbReference type="Gene3D" id="3.10.20.810">
    <property type="entry name" value="Phosphoribosyl-AMP cyclohydrolase"/>
    <property type="match status" value="1"/>
</dbReference>
<keyword evidence="18" id="KW-1185">Reference proteome</keyword>
<dbReference type="GO" id="GO:0005524">
    <property type="term" value="F:ATP binding"/>
    <property type="evidence" value="ECO:0007669"/>
    <property type="project" value="UniProtKB-KW"/>
</dbReference>
<dbReference type="Gene3D" id="1.10.287.1080">
    <property type="entry name" value="MazG-like"/>
    <property type="match status" value="1"/>
</dbReference>
<comment type="pathway">
    <text evidence="4 15">Amino-acid biosynthesis; L-histidine biosynthesis; L-histidine from 5-phospho-alpha-D-ribose 1-diphosphate: step 3/9.</text>
</comment>
<evidence type="ECO:0000256" key="7">
    <source>
        <dbReference type="ARBA" id="ARBA00008299"/>
    </source>
</evidence>
<evidence type="ECO:0000256" key="4">
    <source>
        <dbReference type="ARBA" id="ARBA00005169"/>
    </source>
</evidence>
<dbReference type="NCBIfam" id="TIGR03188">
    <property type="entry name" value="histidine_hisI"/>
    <property type="match status" value="1"/>
</dbReference>
<dbReference type="NCBIfam" id="NF002747">
    <property type="entry name" value="PRK02759.1"/>
    <property type="match status" value="1"/>
</dbReference>
<evidence type="ECO:0000256" key="8">
    <source>
        <dbReference type="ARBA" id="ARBA00022490"/>
    </source>
</evidence>
<comment type="similarity">
    <text evidence="6 15">In the C-terminal section; belongs to the PRA-PH family.</text>
</comment>
<dbReference type="PANTHER" id="PTHR42945:SF9">
    <property type="entry name" value="HISTIDINE BIOSYNTHESIS BIFUNCTIONAL PROTEIN HISIE"/>
    <property type="match status" value="1"/>
</dbReference>
<dbReference type="InterPro" id="IPR002496">
    <property type="entry name" value="PRib_AMP_CycHydrolase_dom"/>
</dbReference>
<keyword evidence="12 15" id="KW-0067">ATP-binding</keyword>
<keyword evidence="13 15" id="KW-0368">Histidine biosynthesis</keyword>
<dbReference type="InterPro" id="IPR008179">
    <property type="entry name" value="HisE"/>
</dbReference>
<dbReference type="KEGG" id="bcig:AB162_348"/>
<dbReference type="FunFam" id="1.10.287.1080:FF:000002">
    <property type="entry name" value="Histidine biosynthesis bifunctional protein HisIE"/>
    <property type="match status" value="1"/>
</dbReference>
<protein>
    <recommendedName>
        <fullName evidence="15">Histidine biosynthesis bifunctional protein HisIE</fullName>
    </recommendedName>
    <domain>
        <recommendedName>
            <fullName evidence="15">Phosphoribosyl-AMP cyclohydrolase</fullName>
            <shortName evidence="15">PRA-CH</shortName>
            <ecNumber evidence="15">3.5.4.19</ecNumber>
        </recommendedName>
    </domain>
    <domain>
        <recommendedName>
            <fullName evidence="15">Phosphoribosyl-ATP pyrophosphatase</fullName>
            <shortName evidence="15">PRA-PH</shortName>
            <ecNumber evidence="15">3.6.1.31</ecNumber>
        </recommendedName>
    </domain>
</protein>
<evidence type="ECO:0000313" key="18">
    <source>
        <dbReference type="Proteomes" id="UP000056466"/>
    </source>
</evidence>
<proteinExistence type="inferred from homology"/>
<dbReference type="InterPro" id="IPR021130">
    <property type="entry name" value="PRib-ATP_PPHydrolase-like"/>
</dbReference>
<dbReference type="HAMAP" id="MF_01019">
    <property type="entry name" value="HisIE"/>
    <property type="match status" value="1"/>
</dbReference>
<gene>
    <name evidence="15 17" type="primary">hisI</name>
    <name evidence="15" type="synonym">hisIE</name>
    <name evidence="17" type="ORF">AB162_348</name>
</gene>